<gene>
    <name evidence="1" type="ORF">MRATA1EN22A_LOCUS29580</name>
</gene>
<organism evidence="1 2">
    <name type="scientific">Rangifer tarandus platyrhynchus</name>
    <name type="common">Svalbard reindeer</name>
    <dbReference type="NCBI Taxonomy" id="3082113"/>
    <lineage>
        <taxon>Eukaryota</taxon>
        <taxon>Metazoa</taxon>
        <taxon>Chordata</taxon>
        <taxon>Craniata</taxon>
        <taxon>Vertebrata</taxon>
        <taxon>Euteleostomi</taxon>
        <taxon>Mammalia</taxon>
        <taxon>Eutheria</taxon>
        <taxon>Laurasiatheria</taxon>
        <taxon>Artiodactyla</taxon>
        <taxon>Ruminantia</taxon>
        <taxon>Pecora</taxon>
        <taxon>Cervidae</taxon>
        <taxon>Odocoileinae</taxon>
        <taxon>Rangifer</taxon>
    </lineage>
</organism>
<name>A0ACB1KG69_RANTA</name>
<sequence length="108" mass="12052">MPDAARRRVRSERSPSASAENGHVVHYARRIHPCVETRPSQSSERVGVGDEEVLKQTLGALLRPPSESPPSGGRTVDFRASPGKLCRPRQRGSRDELLTHYRSTDMYT</sequence>
<protein>
    <submittedName>
        <fullName evidence="1">Uncharacterized protein</fullName>
    </submittedName>
</protein>
<proteinExistence type="predicted"/>
<evidence type="ECO:0000313" key="2">
    <source>
        <dbReference type="Proteomes" id="UP001162501"/>
    </source>
</evidence>
<accession>A0ACB1KG69</accession>
<reference evidence="1" key="1">
    <citation type="submission" date="2025-03" db="EMBL/GenBank/DDBJ databases">
        <authorList>
            <consortium name="ELIXIR-Norway"/>
            <consortium name="Elixir Norway"/>
        </authorList>
    </citation>
    <scope>NUCLEOTIDE SEQUENCE</scope>
</reference>
<evidence type="ECO:0000313" key="1">
    <source>
        <dbReference type="EMBL" id="CAM9185932.1"/>
    </source>
</evidence>
<comment type="caution">
    <text evidence="1">The sequence shown here is derived from an EMBL/GenBank/DDBJ whole genome shotgun (WGS) entry which is preliminary data.</text>
</comment>
<dbReference type="Proteomes" id="UP001162501">
    <property type="component" value="Unassembled WGS sequence"/>
</dbReference>
<dbReference type="EMBL" id="CATOBB020000773">
    <property type="protein sequence ID" value="CAM9185932.1"/>
    <property type="molecule type" value="Genomic_DNA"/>
</dbReference>